<reference evidence="4 5" key="1">
    <citation type="submission" date="2007-10" db="EMBL/GenBank/DDBJ databases">
        <title>Complete sequence of Caldivirga maquilingensis IC-167.</title>
        <authorList>
            <consortium name="US DOE Joint Genome Institute"/>
            <person name="Copeland A."/>
            <person name="Lucas S."/>
            <person name="Lapidus A."/>
            <person name="Barry K."/>
            <person name="Glavina del Rio T."/>
            <person name="Dalin E."/>
            <person name="Tice H."/>
            <person name="Pitluck S."/>
            <person name="Saunders E."/>
            <person name="Brettin T."/>
            <person name="Bruce D."/>
            <person name="Detter J.C."/>
            <person name="Han C."/>
            <person name="Schmutz J."/>
            <person name="Larimer F."/>
            <person name="Land M."/>
            <person name="Hauser L."/>
            <person name="Kyrpides N."/>
            <person name="Ivanova N."/>
            <person name="Biddle J.F."/>
            <person name="Zhang Z."/>
            <person name="Fitz-Gibbon S.T."/>
            <person name="Lowe T.M."/>
            <person name="Saltikov C."/>
            <person name="House C.H."/>
            <person name="Richardson P."/>
        </authorList>
    </citation>
    <scope>NUCLEOTIDE SEQUENCE [LARGE SCALE GENOMIC DNA]</scope>
    <source>
        <strain evidence="5">ATCC 700844 / DSM 13496 / JCM 10307 / IC-167</strain>
    </source>
</reference>
<evidence type="ECO:0000313" key="4">
    <source>
        <dbReference type="EMBL" id="ABW01310.1"/>
    </source>
</evidence>
<name>A8MBW7_CALMQ</name>
<dbReference type="PANTHER" id="PTHR43818">
    <property type="entry name" value="BCDNA.GH03377"/>
    <property type="match status" value="1"/>
</dbReference>
<dbReference type="KEGG" id="cma:Cmaq_0465"/>
<dbReference type="Proteomes" id="UP000001137">
    <property type="component" value="Chromosome"/>
</dbReference>
<dbReference type="RefSeq" id="WP_012185530.1">
    <property type="nucleotide sequence ID" value="NC_009954.1"/>
</dbReference>
<evidence type="ECO:0000256" key="1">
    <source>
        <dbReference type="ARBA" id="ARBA00023002"/>
    </source>
</evidence>
<dbReference type="Gene3D" id="3.30.360.10">
    <property type="entry name" value="Dihydrodipicolinate Reductase, domain 2"/>
    <property type="match status" value="1"/>
</dbReference>
<dbReference type="HOGENOM" id="CLU_023194_1_3_2"/>
<dbReference type="eggNOG" id="arCOG01622">
    <property type="taxonomic scope" value="Archaea"/>
</dbReference>
<dbReference type="InterPro" id="IPR036291">
    <property type="entry name" value="NAD(P)-bd_dom_sf"/>
</dbReference>
<dbReference type="SUPFAM" id="SSF51735">
    <property type="entry name" value="NAD(P)-binding Rossmann-fold domains"/>
    <property type="match status" value="1"/>
</dbReference>
<proteinExistence type="predicted"/>
<dbReference type="AlphaFoldDB" id="A8MBW7"/>
<dbReference type="PANTHER" id="PTHR43818:SF11">
    <property type="entry name" value="BCDNA.GH03377"/>
    <property type="match status" value="1"/>
</dbReference>
<gene>
    <name evidence="4" type="ordered locus">Cmaq_0465</name>
</gene>
<protein>
    <submittedName>
        <fullName evidence="4">Oxidoreductase domain protein</fullName>
    </submittedName>
</protein>
<dbReference type="GO" id="GO:0000166">
    <property type="term" value="F:nucleotide binding"/>
    <property type="evidence" value="ECO:0007669"/>
    <property type="project" value="InterPro"/>
</dbReference>
<evidence type="ECO:0000259" key="2">
    <source>
        <dbReference type="Pfam" id="PF01408"/>
    </source>
</evidence>
<accession>A8MBW7</accession>
<dbReference type="Pfam" id="PF01408">
    <property type="entry name" value="GFO_IDH_MocA"/>
    <property type="match status" value="1"/>
</dbReference>
<dbReference type="Gene3D" id="3.40.50.720">
    <property type="entry name" value="NAD(P)-binding Rossmann-like Domain"/>
    <property type="match status" value="1"/>
</dbReference>
<dbReference type="OrthoDB" id="226094at2157"/>
<dbReference type="Pfam" id="PF22725">
    <property type="entry name" value="GFO_IDH_MocA_C3"/>
    <property type="match status" value="1"/>
</dbReference>
<sequence>MVVKVGILGSGFAAEFHMQSYAEIPNAKVVAVASRSRAVEFAGRWGIGKYYTGDDFIEKLCSDKEVDVVDIILPNFLHLKAVQLCAENRKNIIIEKPLGRNLTEAKEMLNAVNRYGVLHAYAENQVFIPQIDRVMNMVRNGAIGKVFWVRSREAHFGPHSPWFWDKDLSGGGSLLDMGCHSIEVTRKLINGKASEVLGWGDLLVHRDKTKAEDNSIVLVKYNGGELGQAENSWAAHGGLDLRYEIYGSEGAIFVDVTRETGIRVFTTAPEERVGYVVEKAEVARGWLYPIWREFELYGYLYELRHFIDSFERGELPRENFNDGVEVNRIIDAAYRSFKSKRWEPLSD</sequence>
<evidence type="ECO:0000259" key="3">
    <source>
        <dbReference type="Pfam" id="PF22725"/>
    </source>
</evidence>
<dbReference type="InterPro" id="IPR000683">
    <property type="entry name" value="Gfo/Idh/MocA-like_OxRdtase_N"/>
</dbReference>
<dbReference type="SUPFAM" id="SSF55347">
    <property type="entry name" value="Glyceraldehyde-3-phosphate dehydrogenase-like, C-terminal domain"/>
    <property type="match status" value="1"/>
</dbReference>
<keyword evidence="1" id="KW-0560">Oxidoreductase</keyword>
<dbReference type="GeneID" id="5708620"/>
<dbReference type="InterPro" id="IPR050463">
    <property type="entry name" value="Gfo/Idh/MocA_oxidrdct_glycsds"/>
</dbReference>
<dbReference type="GO" id="GO:0016491">
    <property type="term" value="F:oxidoreductase activity"/>
    <property type="evidence" value="ECO:0007669"/>
    <property type="project" value="UniProtKB-KW"/>
</dbReference>
<dbReference type="InterPro" id="IPR055170">
    <property type="entry name" value="GFO_IDH_MocA-like_dom"/>
</dbReference>
<organism evidence="4 5">
    <name type="scientific">Caldivirga maquilingensis (strain ATCC 700844 / DSM 13496 / JCM 10307 / IC-167)</name>
    <dbReference type="NCBI Taxonomy" id="397948"/>
    <lineage>
        <taxon>Archaea</taxon>
        <taxon>Thermoproteota</taxon>
        <taxon>Thermoprotei</taxon>
        <taxon>Thermoproteales</taxon>
        <taxon>Thermoproteaceae</taxon>
        <taxon>Caldivirga</taxon>
    </lineage>
</organism>
<feature type="domain" description="GFO/IDH/MocA-like oxidoreductase" evidence="3">
    <location>
        <begin position="133"/>
        <end position="252"/>
    </location>
</feature>
<dbReference type="EMBL" id="CP000852">
    <property type="protein sequence ID" value="ABW01310.1"/>
    <property type="molecule type" value="Genomic_DNA"/>
</dbReference>
<evidence type="ECO:0000313" key="5">
    <source>
        <dbReference type="Proteomes" id="UP000001137"/>
    </source>
</evidence>
<dbReference type="STRING" id="397948.Cmaq_0465"/>
<keyword evidence="5" id="KW-1185">Reference proteome</keyword>
<feature type="domain" description="Gfo/Idh/MocA-like oxidoreductase N-terminal" evidence="2">
    <location>
        <begin position="3"/>
        <end position="118"/>
    </location>
</feature>